<keyword evidence="2" id="KW-1185">Reference proteome</keyword>
<accession>A0ABS4RN50</accession>
<dbReference type="InterPro" id="IPR043721">
    <property type="entry name" value="DUF5662"/>
</dbReference>
<dbReference type="EMBL" id="JAGIKV010000003">
    <property type="protein sequence ID" value="MBP2244325.1"/>
    <property type="molecule type" value="Genomic_DNA"/>
</dbReference>
<sequence>MTLLSAYWRYFLYVTEHKLNVLIECWHEGLYVQGLLHDLSKFCPQEFIPYAIKFYAGRKDEDTELRWKNAWLHHQNHNKHHWEYWIVNRTTKEALPMPKKYFIEMVCDWRSFSRKWGRRVKDSNLAERMMNSEDVILHPMTREALMQYLLER</sequence>
<evidence type="ECO:0008006" key="3">
    <source>
        <dbReference type="Google" id="ProtNLM"/>
    </source>
</evidence>
<evidence type="ECO:0000313" key="2">
    <source>
        <dbReference type="Proteomes" id="UP000810207"/>
    </source>
</evidence>
<comment type="caution">
    <text evidence="1">The sequence shown here is derived from an EMBL/GenBank/DDBJ whole genome shotgun (WGS) entry which is preliminary data.</text>
</comment>
<name>A0ABS4RN50_PAEXY</name>
<gene>
    <name evidence="1" type="ORF">J2Z28_000938</name>
</gene>
<protein>
    <recommendedName>
        <fullName evidence="3">Catalase</fullName>
    </recommendedName>
</protein>
<dbReference type="Proteomes" id="UP000810207">
    <property type="component" value="Unassembled WGS sequence"/>
</dbReference>
<organism evidence="1 2">
    <name type="scientific">Paenibacillus xylanexedens</name>
    <dbReference type="NCBI Taxonomy" id="528191"/>
    <lineage>
        <taxon>Bacteria</taxon>
        <taxon>Bacillati</taxon>
        <taxon>Bacillota</taxon>
        <taxon>Bacilli</taxon>
        <taxon>Bacillales</taxon>
        <taxon>Paenibacillaceae</taxon>
        <taxon>Paenibacillus</taxon>
    </lineage>
</organism>
<dbReference type="Pfam" id="PF18907">
    <property type="entry name" value="DUF5662"/>
    <property type="match status" value="1"/>
</dbReference>
<reference evidence="1 2" key="1">
    <citation type="submission" date="2021-03" db="EMBL/GenBank/DDBJ databases">
        <title>Genomic Encyclopedia of Type Strains, Phase IV (KMG-IV): sequencing the most valuable type-strain genomes for metagenomic binning, comparative biology and taxonomic classification.</title>
        <authorList>
            <person name="Goeker M."/>
        </authorList>
    </citation>
    <scope>NUCLEOTIDE SEQUENCE [LARGE SCALE GENOMIC DNA]</scope>
    <source>
        <strain evidence="1 2">DSM 21292</strain>
    </source>
</reference>
<proteinExistence type="predicted"/>
<dbReference type="RefSeq" id="WP_240767979.1">
    <property type="nucleotide sequence ID" value="NZ_CBCSLC010000025.1"/>
</dbReference>
<evidence type="ECO:0000313" key="1">
    <source>
        <dbReference type="EMBL" id="MBP2244325.1"/>
    </source>
</evidence>